<sequence>MATLWPHQTTILRAIPEGNHDLHLALSADRPIDIDRTDLGDERLADMHFAVADAFKRARRRPQD</sequence>
<protein>
    <submittedName>
        <fullName evidence="1">Uncharacterized protein</fullName>
    </submittedName>
</protein>
<evidence type="ECO:0000313" key="2">
    <source>
        <dbReference type="Proteomes" id="UP001556692"/>
    </source>
</evidence>
<organism evidence="1 2">
    <name type="scientific">Aquibium pacificus</name>
    <dbReference type="NCBI Taxonomy" id="3153579"/>
    <lineage>
        <taxon>Bacteria</taxon>
        <taxon>Pseudomonadati</taxon>
        <taxon>Pseudomonadota</taxon>
        <taxon>Alphaproteobacteria</taxon>
        <taxon>Hyphomicrobiales</taxon>
        <taxon>Phyllobacteriaceae</taxon>
        <taxon>Aquibium</taxon>
    </lineage>
</organism>
<keyword evidence="2" id="KW-1185">Reference proteome</keyword>
<dbReference type="RefSeq" id="WP_367953682.1">
    <property type="nucleotide sequence ID" value="NZ_JBDPGJ010000002.1"/>
</dbReference>
<dbReference type="Proteomes" id="UP001556692">
    <property type="component" value="Unassembled WGS sequence"/>
</dbReference>
<gene>
    <name evidence="1" type="ORF">ABGN05_09045</name>
</gene>
<proteinExistence type="predicted"/>
<reference evidence="1 2" key="1">
    <citation type="submission" date="2024-05" db="EMBL/GenBank/DDBJ databases">
        <authorList>
            <person name="Jiang F."/>
        </authorList>
    </citation>
    <scope>NUCLEOTIDE SEQUENCE [LARGE SCALE GENOMIC DNA]</scope>
    <source>
        <strain evidence="1 2">LZ166</strain>
    </source>
</reference>
<evidence type="ECO:0000313" key="1">
    <source>
        <dbReference type="EMBL" id="MEX0405805.1"/>
    </source>
</evidence>
<name>A0ABV3SHJ8_9HYPH</name>
<comment type="caution">
    <text evidence="1">The sequence shown here is derived from an EMBL/GenBank/DDBJ whole genome shotgun (WGS) entry which is preliminary data.</text>
</comment>
<accession>A0ABV3SHJ8</accession>
<dbReference type="EMBL" id="JBDPGJ010000002">
    <property type="protein sequence ID" value="MEX0405805.1"/>
    <property type="molecule type" value="Genomic_DNA"/>
</dbReference>